<dbReference type="RefSeq" id="WP_073286995.1">
    <property type="nucleotide sequence ID" value="NZ_FRAS01000018.1"/>
</dbReference>
<dbReference type="EMBL" id="FRAS01000018">
    <property type="protein sequence ID" value="SHL63525.1"/>
    <property type="molecule type" value="Genomic_DNA"/>
</dbReference>
<gene>
    <name evidence="1" type="ORF">SAMN02746009_03095</name>
</gene>
<proteinExistence type="predicted"/>
<protein>
    <submittedName>
        <fullName evidence="1">Gliding motility-associated C-terminal domain-containing protein</fullName>
    </submittedName>
</protein>
<sequence length="370" mass="40932">MLLTDTLHYQRITGTFVAQGGEEYLTLGNFRAPQLVTTQPLYPVPPVSPGSRESLSIYAIDDVSVEAVPPAGLTLTAGPDQFLCTSSGAGVPLTASGGFSSYRWNTGATTPTLLVRQPGRYIVTANFGCGTVSDTVEVSLYDPARHRLLGLPPVELCVNEPRLLTARAGFQDYQWTDGVNGPSRTVTAAGLYRLTARTADGCLVRDSVWVRRLAAPVPPRLPADTIVCADERLVLRVPPAAQGITYQWPDGSPETEYSIRQPGTYRLLIRTRCDTTVATVRVRKVECAPLEIPNVFTPNADGKNDVFRIVAPSSRVMRLSIYDRWGRQVFQTEAYTNDWRAEQQAAGVYYYYLRDETYGRVYRGWVEIIR</sequence>
<dbReference type="STRING" id="1121959.SAMN02746009_03095"/>
<keyword evidence="2" id="KW-1185">Reference proteome</keyword>
<dbReference type="NCBIfam" id="TIGR04131">
    <property type="entry name" value="Bac_Flav_CTERM"/>
    <property type="match status" value="1"/>
</dbReference>
<organism evidence="1 2">
    <name type="scientific">Hymenobacter psychrotolerans DSM 18569</name>
    <dbReference type="NCBI Taxonomy" id="1121959"/>
    <lineage>
        <taxon>Bacteria</taxon>
        <taxon>Pseudomonadati</taxon>
        <taxon>Bacteroidota</taxon>
        <taxon>Cytophagia</taxon>
        <taxon>Cytophagales</taxon>
        <taxon>Hymenobacteraceae</taxon>
        <taxon>Hymenobacter</taxon>
    </lineage>
</organism>
<reference evidence="2" key="1">
    <citation type="submission" date="2016-11" db="EMBL/GenBank/DDBJ databases">
        <authorList>
            <person name="Varghese N."/>
            <person name="Submissions S."/>
        </authorList>
    </citation>
    <scope>NUCLEOTIDE SEQUENCE [LARGE SCALE GENOMIC DNA]</scope>
    <source>
        <strain evidence="2">DSM 18569</strain>
    </source>
</reference>
<accession>A0A1M7C8G6</accession>
<evidence type="ECO:0000313" key="2">
    <source>
        <dbReference type="Proteomes" id="UP000183947"/>
    </source>
</evidence>
<dbReference type="AlphaFoldDB" id="A0A1M7C8G6"/>
<name>A0A1M7C8G6_9BACT</name>
<evidence type="ECO:0000313" key="1">
    <source>
        <dbReference type="EMBL" id="SHL63525.1"/>
    </source>
</evidence>
<dbReference type="Proteomes" id="UP000183947">
    <property type="component" value="Unassembled WGS sequence"/>
</dbReference>
<dbReference type="InterPro" id="IPR026341">
    <property type="entry name" value="T9SS_type_B"/>
</dbReference>
<dbReference type="Pfam" id="PF13585">
    <property type="entry name" value="CHU_C"/>
    <property type="match status" value="1"/>
</dbReference>